<dbReference type="SUPFAM" id="SSF100966">
    <property type="entry name" value="Translation initiation factor 2 beta, aIF2beta, N-terminal domain"/>
    <property type="match status" value="1"/>
</dbReference>
<evidence type="ECO:0000256" key="2">
    <source>
        <dbReference type="ARBA" id="ARBA00022540"/>
    </source>
</evidence>
<evidence type="ECO:0000313" key="6">
    <source>
        <dbReference type="EMBL" id="MFC7200784.1"/>
    </source>
</evidence>
<proteinExistence type="inferred from homology"/>
<accession>A0ABD5Z6C1</accession>
<dbReference type="SUPFAM" id="SSF75689">
    <property type="entry name" value="Zinc-binding domain of translation initiation factor 2 beta"/>
    <property type="match status" value="1"/>
</dbReference>
<dbReference type="PROSITE" id="PS50926">
    <property type="entry name" value="TRAM"/>
    <property type="match status" value="1"/>
</dbReference>
<evidence type="ECO:0000256" key="4">
    <source>
        <dbReference type="SAM" id="MobiDB-lite"/>
    </source>
</evidence>
<dbReference type="Pfam" id="PF01873">
    <property type="entry name" value="eIF-5_eIF-2B"/>
    <property type="match status" value="1"/>
</dbReference>
<dbReference type="Proteomes" id="UP001596447">
    <property type="component" value="Unassembled WGS sequence"/>
</dbReference>
<dbReference type="RefSeq" id="WP_279527549.1">
    <property type="nucleotide sequence ID" value="NZ_CP122312.1"/>
</dbReference>
<dbReference type="Pfam" id="PF01938">
    <property type="entry name" value="TRAM"/>
    <property type="match status" value="1"/>
</dbReference>
<dbReference type="InterPro" id="IPR012340">
    <property type="entry name" value="NA-bd_OB-fold"/>
</dbReference>
<dbReference type="Gene3D" id="3.30.30.170">
    <property type="match status" value="1"/>
</dbReference>
<dbReference type="GO" id="GO:0003743">
    <property type="term" value="F:translation initiation factor activity"/>
    <property type="evidence" value="ECO:0007669"/>
    <property type="project" value="UniProtKB-KW"/>
</dbReference>
<dbReference type="EMBL" id="JBHTAR010000011">
    <property type="protein sequence ID" value="MFC7200784.1"/>
    <property type="molecule type" value="Genomic_DNA"/>
</dbReference>
<gene>
    <name evidence="6" type="ORF">ACFQJ9_15435</name>
</gene>
<dbReference type="NCBIfam" id="NF008993">
    <property type="entry name" value="PRK12336.1"/>
    <property type="match status" value="1"/>
</dbReference>
<feature type="domain" description="TRAM" evidence="5">
    <location>
        <begin position="149"/>
        <end position="206"/>
    </location>
</feature>
<keyword evidence="2 6" id="KW-0396">Initiation factor</keyword>
<protein>
    <submittedName>
        <fullName evidence="6">Translation initiation factor IF-2 subunit beta</fullName>
    </submittedName>
</protein>
<dbReference type="InterPro" id="IPR016189">
    <property type="entry name" value="Transl_init_fac_IF2/IF5_N"/>
</dbReference>
<comment type="caution">
    <text evidence="6">The sequence shown here is derived from an EMBL/GenBank/DDBJ whole genome shotgun (WGS) entry which is preliminary data.</text>
</comment>
<comment type="similarity">
    <text evidence="1">Belongs to the eIF-2-beta/eIF-5 family.</text>
</comment>
<dbReference type="InterPro" id="IPR002735">
    <property type="entry name" value="Transl_init_fac_IF2/IF5_dom"/>
</dbReference>
<keyword evidence="3" id="KW-0648">Protein biosynthesis</keyword>
<dbReference type="Gene3D" id="2.40.50.140">
    <property type="entry name" value="Nucleic acid-binding proteins"/>
    <property type="match status" value="1"/>
</dbReference>
<dbReference type="InterPro" id="IPR045196">
    <property type="entry name" value="IF2/IF5"/>
</dbReference>
<evidence type="ECO:0000256" key="3">
    <source>
        <dbReference type="ARBA" id="ARBA00022917"/>
    </source>
</evidence>
<feature type="compositionally biased region" description="Polar residues" evidence="4">
    <location>
        <begin position="136"/>
        <end position="145"/>
    </location>
</feature>
<evidence type="ECO:0000256" key="1">
    <source>
        <dbReference type="ARBA" id="ARBA00010397"/>
    </source>
</evidence>
<evidence type="ECO:0000313" key="7">
    <source>
        <dbReference type="Proteomes" id="UP001596447"/>
    </source>
</evidence>
<dbReference type="AlphaFoldDB" id="A0ABD5Z6C1"/>
<name>A0ABD5Z6C1_9EURY</name>
<dbReference type="PANTHER" id="PTHR23001">
    <property type="entry name" value="EUKARYOTIC TRANSLATION INITIATION FACTOR"/>
    <property type="match status" value="1"/>
</dbReference>
<dbReference type="InterPro" id="IPR002792">
    <property type="entry name" value="TRAM_dom"/>
</dbReference>
<sequence>MDYEASLQRAIDASPDLTADHDRLTVPDPSAQRDGAFTRFTNLGDVAEALARDAEQIHSVIQRELGTAGQFEGDWARYNGSFSAADLQTALDRYVEVYVTCTECGLPDTELVTENRNTMLRCAACGAFRPVAKQPAKSSSSTVTEQPDAIEEGTTYELEVTGTGRKGDGTAERGKYTIFIEGAREGETVRAYVKSVSGTLAFAQKR</sequence>
<reference evidence="6 7" key="1">
    <citation type="journal article" date="2019" name="Int. J. Syst. Evol. Microbiol.">
        <title>The Global Catalogue of Microorganisms (GCM) 10K type strain sequencing project: providing services to taxonomists for standard genome sequencing and annotation.</title>
        <authorList>
            <consortium name="The Broad Institute Genomics Platform"/>
            <consortium name="The Broad Institute Genome Sequencing Center for Infectious Disease"/>
            <person name="Wu L."/>
            <person name="Ma J."/>
        </authorList>
    </citation>
    <scope>NUCLEOTIDE SEQUENCE [LARGE SCALE GENOMIC DNA]</scope>
    <source>
        <strain evidence="6 7">XZGYJ-43</strain>
    </source>
</reference>
<dbReference type="PANTHER" id="PTHR23001:SF3">
    <property type="entry name" value="EUKARYOTIC TRANSLATION INITIATION FACTOR 2 SUBUNIT 2"/>
    <property type="match status" value="1"/>
</dbReference>
<dbReference type="SUPFAM" id="SSF50249">
    <property type="entry name" value="Nucleic acid-binding proteins"/>
    <property type="match status" value="1"/>
</dbReference>
<organism evidence="6 7">
    <name type="scientific">Halospeciosus flavus</name>
    <dbReference type="NCBI Taxonomy" id="3032283"/>
    <lineage>
        <taxon>Archaea</taxon>
        <taxon>Methanobacteriati</taxon>
        <taxon>Methanobacteriota</taxon>
        <taxon>Stenosarchaea group</taxon>
        <taxon>Halobacteria</taxon>
        <taxon>Halobacteriales</taxon>
        <taxon>Halobacteriaceae</taxon>
        <taxon>Halospeciosus</taxon>
    </lineage>
</organism>
<evidence type="ECO:0000259" key="5">
    <source>
        <dbReference type="PROSITE" id="PS50926"/>
    </source>
</evidence>
<feature type="region of interest" description="Disordered" evidence="4">
    <location>
        <begin position="136"/>
        <end position="168"/>
    </location>
</feature>
<keyword evidence="7" id="KW-1185">Reference proteome</keyword>
<dbReference type="SMART" id="SM00653">
    <property type="entry name" value="eIF2B_5"/>
    <property type="match status" value="1"/>
</dbReference>
<dbReference type="InterPro" id="IPR016190">
    <property type="entry name" value="Transl_init_fac_IF2/IF5_Zn-bd"/>
</dbReference>